<feature type="transmembrane region" description="Helical" evidence="1">
    <location>
        <begin position="47"/>
        <end position="63"/>
    </location>
</feature>
<organism evidence="2 3">
    <name type="scientific">Candidatus Dojkabacteria bacterium</name>
    <dbReference type="NCBI Taxonomy" id="2099670"/>
    <lineage>
        <taxon>Bacteria</taxon>
        <taxon>Candidatus Dojkabacteria</taxon>
    </lineage>
</organism>
<comment type="caution">
    <text evidence="2">The sequence shown here is derived from an EMBL/GenBank/DDBJ whole genome shotgun (WGS) entry which is preliminary data.</text>
</comment>
<evidence type="ECO:0000256" key="1">
    <source>
        <dbReference type="SAM" id="Phobius"/>
    </source>
</evidence>
<dbReference type="Pfam" id="PF11361">
    <property type="entry name" value="DUF3159"/>
    <property type="match status" value="1"/>
</dbReference>
<evidence type="ECO:0000313" key="2">
    <source>
        <dbReference type="EMBL" id="MCA9382889.1"/>
    </source>
</evidence>
<accession>A0A955RIZ3</accession>
<keyword evidence="1" id="KW-0472">Membrane</keyword>
<proteinExistence type="predicted"/>
<feature type="transmembrane region" description="Helical" evidence="1">
    <location>
        <begin position="94"/>
        <end position="115"/>
    </location>
</feature>
<feature type="transmembrane region" description="Helical" evidence="1">
    <location>
        <begin position="70"/>
        <end position="88"/>
    </location>
</feature>
<dbReference type="Proteomes" id="UP000783287">
    <property type="component" value="Unassembled WGS sequence"/>
</dbReference>
<feature type="transmembrane region" description="Helical" evidence="1">
    <location>
        <begin position="149"/>
        <end position="167"/>
    </location>
</feature>
<dbReference type="AlphaFoldDB" id="A0A955RIZ3"/>
<feature type="transmembrane region" description="Helical" evidence="1">
    <location>
        <begin position="173"/>
        <end position="196"/>
    </location>
</feature>
<protein>
    <submittedName>
        <fullName evidence="2">DUF3159 domain-containing protein</fullName>
    </submittedName>
</protein>
<name>A0A955RIZ3_9BACT</name>
<keyword evidence="1" id="KW-0812">Transmembrane</keyword>
<dbReference type="InterPro" id="IPR016566">
    <property type="entry name" value="UCP010219"/>
</dbReference>
<sequence>MKIQNQLKEIGPEFKRMFFGKNKLIDIVLPTFTFIISYRLFGIEIAAYISLALIVVVSVWRLIRKEKVSSIAMGFISVGLAVFAVLYLGKSESYFLPGLLQNAALTVLIILSLLVRRPVVAWTSFFSNRWTLKWYWHPKVLPAYMQVTYIWLLYFIIKTFLMYFFYVRAETEILAVIGTLTSWPGFILLLIISYVLGSSKLEELAGPSVDEFNSGAKEPFKSQTQGF</sequence>
<keyword evidence="1" id="KW-1133">Transmembrane helix</keyword>
<reference evidence="2" key="2">
    <citation type="journal article" date="2021" name="Microbiome">
        <title>Successional dynamics and alternative stable states in a saline activated sludge microbial community over 9 years.</title>
        <authorList>
            <person name="Wang Y."/>
            <person name="Ye J."/>
            <person name="Ju F."/>
            <person name="Liu L."/>
            <person name="Boyd J.A."/>
            <person name="Deng Y."/>
            <person name="Parks D.H."/>
            <person name="Jiang X."/>
            <person name="Yin X."/>
            <person name="Woodcroft B.J."/>
            <person name="Tyson G.W."/>
            <person name="Hugenholtz P."/>
            <person name="Polz M.F."/>
            <person name="Zhang T."/>
        </authorList>
    </citation>
    <scope>NUCLEOTIDE SEQUENCE</scope>
    <source>
        <strain evidence="2">HKST-UBA14</strain>
    </source>
</reference>
<gene>
    <name evidence="2" type="ORF">KC909_00850</name>
</gene>
<reference evidence="2" key="1">
    <citation type="submission" date="2020-04" db="EMBL/GenBank/DDBJ databases">
        <authorList>
            <person name="Zhang T."/>
        </authorList>
    </citation>
    <scope>NUCLEOTIDE SEQUENCE</scope>
    <source>
        <strain evidence="2">HKST-UBA14</strain>
    </source>
</reference>
<dbReference type="EMBL" id="JAGQLK010000010">
    <property type="protein sequence ID" value="MCA9382889.1"/>
    <property type="molecule type" value="Genomic_DNA"/>
</dbReference>
<evidence type="ECO:0000313" key="3">
    <source>
        <dbReference type="Proteomes" id="UP000783287"/>
    </source>
</evidence>